<accession>A0A9E7R359</accession>
<dbReference type="Gene3D" id="3.30.2010.10">
    <property type="entry name" value="Metalloproteases ('zincins'), catalytic domain"/>
    <property type="match status" value="1"/>
</dbReference>
<evidence type="ECO:0000313" key="14">
    <source>
        <dbReference type="Proteomes" id="UP001057580"/>
    </source>
</evidence>
<keyword evidence="14" id="KW-1185">Reference proteome</keyword>
<evidence type="ECO:0000256" key="10">
    <source>
        <dbReference type="RuleBase" id="RU003983"/>
    </source>
</evidence>
<feature type="transmembrane region" description="Helical" evidence="11">
    <location>
        <begin position="241"/>
        <end position="261"/>
    </location>
</feature>
<evidence type="ECO:0000256" key="1">
    <source>
        <dbReference type="ARBA" id="ARBA00022475"/>
    </source>
</evidence>
<keyword evidence="9 11" id="KW-0472">Membrane</keyword>
<dbReference type="GO" id="GO:0004222">
    <property type="term" value="F:metalloendopeptidase activity"/>
    <property type="evidence" value="ECO:0007669"/>
    <property type="project" value="InterPro"/>
</dbReference>
<sequence>MLPPFGALLAHLSLAAVCYAAARLVAVSAGPSPVVARRLRRVGAGLALLFGAGLGAVVGSDAHVAGWLHAVRPGLTPDVYPTVGTLALFCGPVVLTAYAAYRGADDAAREGSPGGFARGYAVAVGPALVLTALSPAIPDGWWLAVGVAAVGLFVAAGSPLAVRRLVAHRPLSPTEARGAAVDLPVYVLRTGVDGPANALAAGLLPGLRCVFVTERLVATLSERELAAILTHELGHHRRHHVALRLGAVAAFVLPWLAATALEVPGAFETGLLLAVPATLGILRLVRWTEYDADDYAARHVGAGAMRDALVHLAGGYPRPPGALSGLSLHPTLATRIDRLDAGRGETPRPEGHAGD</sequence>
<dbReference type="RefSeq" id="WP_260593765.1">
    <property type="nucleotide sequence ID" value="NZ_CP104003.1"/>
</dbReference>
<feature type="transmembrane region" description="Helical" evidence="11">
    <location>
        <begin position="141"/>
        <end position="162"/>
    </location>
</feature>
<protein>
    <submittedName>
        <fullName evidence="13">M48 family metalloprotease</fullName>
        <ecNumber evidence="13">3.4.24.-</ecNumber>
    </submittedName>
</protein>
<dbReference type="InterPro" id="IPR001915">
    <property type="entry name" value="Peptidase_M48"/>
</dbReference>
<dbReference type="Pfam" id="PF01435">
    <property type="entry name" value="Peptidase_M48"/>
    <property type="match status" value="1"/>
</dbReference>
<evidence type="ECO:0000256" key="2">
    <source>
        <dbReference type="ARBA" id="ARBA00022670"/>
    </source>
</evidence>
<evidence type="ECO:0000256" key="7">
    <source>
        <dbReference type="ARBA" id="ARBA00022989"/>
    </source>
</evidence>
<dbReference type="EC" id="3.4.24.-" evidence="13"/>
<dbReference type="EMBL" id="CP104003">
    <property type="protein sequence ID" value="UWM54777.1"/>
    <property type="molecule type" value="Genomic_DNA"/>
</dbReference>
<comment type="similarity">
    <text evidence="10">Belongs to the peptidase M48 family.</text>
</comment>
<keyword evidence="7 11" id="KW-1133">Transmembrane helix</keyword>
<evidence type="ECO:0000256" key="6">
    <source>
        <dbReference type="ARBA" id="ARBA00022833"/>
    </source>
</evidence>
<evidence type="ECO:0000313" key="13">
    <source>
        <dbReference type="EMBL" id="UWM54777.1"/>
    </source>
</evidence>
<dbReference type="GO" id="GO:0046872">
    <property type="term" value="F:metal ion binding"/>
    <property type="evidence" value="ECO:0007669"/>
    <property type="project" value="UniProtKB-KW"/>
</dbReference>
<keyword evidence="5 10" id="KW-0378">Hydrolase</keyword>
<evidence type="ECO:0000256" key="3">
    <source>
        <dbReference type="ARBA" id="ARBA00022692"/>
    </source>
</evidence>
<evidence type="ECO:0000259" key="12">
    <source>
        <dbReference type="Pfam" id="PF01435"/>
    </source>
</evidence>
<feature type="transmembrane region" description="Helical" evidence="11">
    <location>
        <begin position="46"/>
        <end position="68"/>
    </location>
</feature>
<feature type="transmembrane region" description="Helical" evidence="11">
    <location>
        <begin position="80"/>
        <end position="101"/>
    </location>
</feature>
<dbReference type="GeneID" id="74940859"/>
<organism evidence="13 14">
    <name type="scientific">Salinirubellus salinus</name>
    <dbReference type="NCBI Taxonomy" id="1364945"/>
    <lineage>
        <taxon>Archaea</taxon>
        <taxon>Methanobacteriati</taxon>
        <taxon>Methanobacteriota</taxon>
        <taxon>Stenosarchaea group</taxon>
        <taxon>Halobacteria</taxon>
        <taxon>Halobacteriales</taxon>
        <taxon>Natronomonadaceae</taxon>
        <taxon>Salinirubellus</taxon>
    </lineage>
</organism>
<dbReference type="GO" id="GO:0006508">
    <property type="term" value="P:proteolysis"/>
    <property type="evidence" value="ECO:0007669"/>
    <property type="project" value="UniProtKB-KW"/>
</dbReference>
<comment type="cofactor">
    <cofactor evidence="10">
        <name>Zn(2+)</name>
        <dbReference type="ChEBI" id="CHEBI:29105"/>
    </cofactor>
    <text evidence="10">Binds 1 zinc ion per subunit.</text>
</comment>
<keyword evidence="4" id="KW-0479">Metal-binding</keyword>
<keyword evidence="2 10" id="KW-0645">Protease</keyword>
<dbReference type="AlphaFoldDB" id="A0A9E7R359"/>
<name>A0A9E7R359_9EURY</name>
<feature type="domain" description="Peptidase M48" evidence="12">
    <location>
        <begin position="194"/>
        <end position="341"/>
    </location>
</feature>
<evidence type="ECO:0000256" key="5">
    <source>
        <dbReference type="ARBA" id="ARBA00022801"/>
    </source>
</evidence>
<keyword evidence="8 10" id="KW-0482">Metalloprotease</keyword>
<gene>
    <name evidence="13" type="ORF">N0B31_00515</name>
</gene>
<evidence type="ECO:0000256" key="8">
    <source>
        <dbReference type="ARBA" id="ARBA00023049"/>
    </source>
</evidence>
<dbReference type="Proteomes" id="UP001057580">
    <property type="component" value="Chromosome"/>
</dbReference>
<reference evidence="13" key="1">
    <citation type="submission" date="2022-09" db="EMBL/GenBank/DDBJ databases">
        <title>Diverse halophilic archaea isolated from saline environments.</title>
        <authorList>
            <person name="Cui H.-L."/>
        </authorList>
    </citation>
    <scope>NUCLEOTIDE SEQUENCE</scope>
    <source>
        <strain evidence="13">ZS-35-S2</strain>
    </source>
</reference>
<keyword evidence="1" id="KW-1003">Cell membrane</keyword>
<evidence type="ECO:0000256" key="9">
    <source>
        <dbReference type="ARBA" id="ARBA00023136"/>
    </source>
</evidence>
<proteinExistence type="inferred from homology"/>
<evidence type="ECO:0000256" key="11">
    <source>
        <dbReference type="SAM" id="Phobius"/>
    </source>
</evidence>
<keyword evidence="6 10" id="KW-0862">Zinc</keyword>
<keyword evidence="3 11" id="KW-0812">Transmembrane</keyword>
<dbReference type="PANTHER" id="PTHR43221:SF2">
    <property type="entry name" value="PROTEASE HTPX HOMOLOG"/>
    <property type="match status" value="1"/>
</dbReference>
<dbReference type="PANTHER" id="PTHR43221">
    <property type="entry name" value="PROTEASE HTPX"/>
    <property type="match status" value="1"/>
</dbReference>
<feature type="transmembrane region" description="Helical" evidence="11">
    <location>
        <begin position="267"/>
        <end position="285"/>
    </location>
</feature>
<dbReference type="InterPro" id="IPR050083">
    <property type="entry name" value="HtpX_protease"/>
</dbReference>
<dbReference type="KEGG" id="ssai:N0B31_00515"/>
<evidence type="ECO:0000256" key="4">
    <source>
        <dbReference type="ARBA" id="ARBA00022723"/>
    </source>
</evidence>